<keyword evidence="4" id="KW-0479">Metal-binding</keyword>
<dbReference type="InterPro" id="IPR008753">
    <property type="entry name" value="Peptidase_M13_N"/>
</dbReference>
<dbReference type="OrthoDB" id="6475849at2759"/>
<evidence type="ECO:0000313" key="11">
    <source>
        <dbReference type="EMBL" id="KAJ8036150.1"/>
    </source>
</evidence>
<feature type="domain" description="Peptidase M13 C-terminal" evidence="9">
    <location>
        <begin position="566"/>
        <end position="774"/>
    </location>
</feature>
<dbReference type="Pfam" id="PF05649">
    <property type="entry name" value="Peptidase_M13_N"/>
    <property type="match status" value="1"/>
</dbReference>
<dbReference type="GO" id="GO:0016485">
    <property type="term" value="P:protein processing"/>
    <property type="evidence" value="ECO:0007669"/>
    <property type="project" value="TreeGrafter"/>
</dbReference>
<name>A0A9Q1H875_HOLLE</name>
<comment type="caution">
    <text evidence="11">The sequence shown here is derived from an EMBL/GenBank/DDBJ whole genome shotgun (WGS) entry which is preliminary data.</text>
</comment>
<dbReference type="SUPFAM" id="SSF55486">
    <property type="entry name" value="Metalloproteases ('zincins'), catalytic domain"/>
    <property type="match status" value="1"/>
</dbReference>
<evidence type="ECO:0000256" key="5">
    <source>
        <dbReference type="ARBA" id="ARBA00022801"/>
    </source>
</evidence>
<keyword evidence="8" id="KW-0812">Transmembrane</keyword>
<feature type="transmembrane region" description="Helical" evidence="8">
    <location>
        <begin position="57"/>
        <end position="78"/>
    </location>
</feature>
<keyword evidence="3" id="KW-0645">Protease</keyword>
<dbReference type="PRINTS" id="PR00786">
    <property type="entry name" value="NEPRILYSIN"/>
</dbReference>
<dbReference type="InterPro" id="IPR018497">
    <property type="entry name" value="Peptidase_M13_C"/>
</dbReference>
<protein>
    <submittedName>
        <fullName evidence="11">Endothelin-converting enzyme 1</fullName>
    </submittedName>
</protein>
<evidence type="ECO:0000256" key="7">
    <source>
        <dbReference type="ARBA" id="ARBA00023049"/>
    </source>
</evidence>
<keyword evidence="8" id="KW-1133">Transmembrane helix</keyword>
<accession>A0A9Q1H875</accession>
<evidence type="ECO:0000256" key="3">
    <source>
        <dbReference type="ARBA" id="ARBA00022670"/>
    </source>
</evidence>
<dbReference type="GO" id="GO:0004222">
    <property type="term" value="F:metalloendopeptidase activity"/>
    <property type="evidence" value="ECO:0007669"/>
    <property type="project" value="InterPro"/>
</dbReference>
<comment type="cofactor">
    <cofactor evidence="1">
        <name>Zn(2+)</name>
        <dbReference type="ChEBI" id="CHEBI:29105"/>
    </cofactor>
</comment>
<keyword evidence="8" id="KW-0472">Membrane</keyword>
<dbReference type="InterPro" id="IPR024079">
    <property type="entry name" value="MetalloPept_cat_dom_sf"/>
</dbReference>
<keyword evidence="7" id="KW-0482">Metalloprotease</keyword>
<keyword evidence="6" id="KW-0862">Zinc</keyword>
<evidence type="ECO:0000313" key="12">
    <source>
        <dbReference type="Proteomes" id="UP001152320"/>
    </source>
</evidence>
<dbReference type="GO" id="GO:0005886">
    <property type="term" value="C:plasma membrane"/>
    <property type="evidence" value="ECO:0007669"/>
    <property type="project" value="TreeGrafter"/>
</dbReference>
<proteinExistence type="inferred from homology"/>
<gene>
    <name evidence="11" type="ORF">HOLleu_20035</name>
</gene>
<dbReference type="InterPro" id="IPR042089">
    <property type="entry name" value="Peptidase_M13_dom_2"/>
</dbReference>
<evidence type="ECO:0000259" key="10">
    <source>
        <dbReference type="Pfam" id="PF05649"/>
    </source>
</evidence>
<evidence type="ECO:0000256" key="2">
    <source>
        <dbReference type="ARBA" id="ARBA00007357"/>
    </source>
</evidence>
<dbReference type="Gene3D" id="3.40.390.10">
    <property type="entry name" value="Collagenase (Catalytic Domain)"/>
    <property type="match status" value="1"/>
</dbReference>
<evidence type="ECO:0000256" key="8">
    <source>
        <dbReference type="SAM" id="Phobius"/>
    </source>
</evidence>
<dbReference type="Proteomes" id="UP001152320">
    <property type="component" value="Chromosome 9"/>
</dbReference>
<evidence type="ECO:0000256" key="1">
    <source>
        <dbReference type="ARBA" id="ARBA00001947"/>
    </source>
</evidence>
<dbReference type="PANTHER" id="PTHR11733">
    <property type="entry name" value="ZINC METALLOPROTEASE FAMILY M13 NEPRILYSIN-RELATED"/>
    <property type="match status" value="1"/>
</dbReference>
<dbReference type="CDD" id="cd08662">
    <property type="entry name" value="M13"/>
    <property type="match status" value="1"/>
</dbReference>
<organism evidence="11 12">
    <name type="scientific">Holothuria leucospilota</name>
    <name type="common">Black long sea cucumber</name>
    <name type="synonym">Mertensiothuria leucospilota</name>
    <dbReference type="NCBI Taxonomy" id="206669"/>
    <lineage>
        <taxon>Eukaryota</taxon>
        <taxon>Metazoa</taxon>
        <taxon>Echinodermata</taxon>
        <taxon>Eleutherozoa</taxon>
        <taxon>Echinozoa</taxon>
        <taxon>Holothuroidea</taxon>
        <taxon>Aspidochirotacea</taxon>
        <taxon>Aspidochirotida</taxon>
        <taxon>Holothuriidae</taxon>
        <taxon>Holothuria</taxon>
    </lineage>
</organism>
<dbReference type="GO" id="GO:0046872">
    <property type="term" value="F:metal ion binding"/>
    <property type="evidence" value="ECO:0007669"/>
    <property type="project" value="UniProtKB-KW"/>
</dbReference>
<dbReference type="AlphaFoldDB" id="A0A9Q1H875"/>
<dbReference type="Pfam" id="PF01431">
    <property type="entry name" value="Peptidase_M13"/>
    <property type="match status" value="1"/>
</dbReference>
<reference evidence="11" key="1">
    <citation type="submission" date="2021-10" db="EMBL/GenBank/DDBJ databases">
        <title>Tropical sea cucumber genome reveals ecological adaptation and Cuvierian tubules defense mechanism.</title>
        <authorList>
            <person name="Chen T."/>
        </authorList>
    </citation>
    <scope>NUCLEOTIDE SEQUENCE</scope>
    <source>
        <strain evidence="11">Nanhai2018</strain>
        <tissue evidence="11">Muscle</tissue>
    </source>
</reference>
<evidence type="ECO:0000256" key="4">
    <source>
        <dbReference type="ARBA" id="ARBA00022723"/>
    </source>
</evidence>
<dbReference type="EMBL" id="JAIZAY010000009">
    <property type="protein sequence ID" value="KAJ8036150.1"/>
    <property type="molecule type" value="Genomic_DNA"/>
</dbReference>
<keyword evidence="5" id="KW-0378">Hydrolase</keyword>
<keyword evidence="12" id="KW-1185">Reference proteome</keyword>
<feature type="domain" description="Peptidase M13 N-terminal" evidence="10">
    <location>
        <begin position="108"/>
        <end position="507"/>
    </location>
</feature>
<dbReference type="Gene3D" id="1.10.1380.10">
    <property type="entry name" value="Neutral endopeptidase , domain2"/>
    <property type="match status" value="1"/>
</dbReference>
<dbReference type="InterPro" id="IPR000718">
    <property type="entry name" value="Peptidase_M13"/>
</dbReference>
<dbReference type="PANTHER" id="PTHR11733:SF167">
    <property type="entry name" value="FI17812P1-RELATED"/>
    <property type="match status" value="1"/>
</dbReference>
<comment type="similarity">
    <text evidence="2">Belongs to the peptidase M13 family.</text>
</comment>
<dbReference type="PROSITE" id="PS51885">
    <property type="entry name" value="NEPRILYSIN"/>
    <property type="match status" value="1"/>
</dbReference>
<evidence type="ECO:0000256" key="6">
    <source>
        <dbReference type="ARBA" id="ARBA00022833"/>
    </source>
</evidence>
<sequence>MKSLGNNSHTPYQPLETDEQIEMNGMDDSSERDVVGVELRGTDSPTVPRKADRAHRCMMAITVTSLVLLVSVSLALVLCSYDTLALPHSTANAEHARIIDAMNTSVNPCEDFYEYACGGWRSTHEIPPGNSKWNTFNIVEMENKNAMKKLLECEEIIYKGKESSSYRKTKDYYSACMDTTSIELRGAEPLMDLVKKFGGWPLFGDDISSGGWNQSSYNLTKMVIAAHKIRVSPFFAMWVGSDDRNSSRNILQFEQYGLGLQFPEMYEGSTMAPILEGYKVLGAKTAAYLHKGAEWESFYHTALERFENIVNFEIEMSKLYVPKSEMQDPTLTYHKMLLKEFVDLFPNIDISMYVNEMFGEEIPLTEEVVVYTPTYFPKFSNLLKKTSNETLIDYFMWQLLQPFLTFVSQPFEDIFREFQAVISGTHELLPRWQRCVDMTDSAFGFATGAMFVENILPDSINEQAFHMIQEVKSAFIDALPQNQWMDNLTRERAREKAEAVVDRVGHPEWIENPSLLDNYYKAANITSNNYFANYMNMRIFNLNQMLDERGKAPNSSKWDMTPAAVNAYYNPSHNQIVFPSGIFQPPFYDIQMPMAMNFGGIGMVMGHELTHGFDNQGRKYDKEGNLQEWWEPDAAANFMLRSHCMVDQYERYTVDIGDTDIHVDGNFTLAENIADNAGLIIGYAAYQNWRESHPLEDTSLPGLSLNPDQLYFLGFAQIWCSFETPEHAHLAVLSDPHAPDRYRVIGSISNSPEFASAFSCNAGTHMNPRHKCKVW</sequence>
<evidence type="ECO:0000259" key="9">
    <source>
        <dbReference type="Pfam" id="PF01431"/>
    </source>
</evidence>